<feature type="region of interest" description="Disordered" evidence="1">
    <location>
        <begin position="34"/>
        <end position="63"/>
    </location>
</feature>
<organism evidence="3">
    <name type="scientific">Chlorobaculum parvum</name>
    <dbReference type="NCBI Taxonomy" id="274539"/>
    <lineage>
        <taxon>Bacteria</taxon>
        <taxon>Pseudomonadati</taxon>
        <taxon>Chlorobiota</taxon>
        <taxon>Chlorobiia</taxon>
        <taxon>Chlorobiales</taxon>
        <taxon>Chlorobiaceae</taxon>
        <taxon>Chlorobaculum</taxon>
    </lineage>
</organism>
<evidence type="ECO:0000313" key="3">
    <source>
        <dbReference type="EMBL" id="HHE32872.1"/>
    </source>
</evidence>
<keyword evidence="2" id="KW-0812">Transmembrane</keyword>
<dbReference type="PANTHER" id="PTHR41532:SF1">
    <property type="entry name" value="FIXS PROTEIN"/>
    <property type="match status" value="1"/>
</dbReference>
<dbReference type="AlphaFoldDB" id="A0A7C5DF96"/>
<evidence type="ECO:0000256" key="2">
    <source>
        <dbReference type="SAM" id="Phobius"/>
    </source>
</evidence>
<feature type="compositionally biased region" description="Basic and acidic residues" evidence="1">
    <location>
        <begin position="35"/>
        <end position="63"/>
    </location>
</feature>
<keyword evidence="2" id="KW-1133">Transmembrane helix</keyword>
<name>A0A7C5DF96_9CHLB</name>
<dbReference type="Proteomes" id="UP000886058">
    <property type="component" value="Unassembled WGS sequence"/>
</dbReference>
<dbReference type="EMBL" id="DRSQ01000209">
    <property type="protein sequence ID" value="HHE32872.1"/>
    <property type="molecule type" value="Genomic_DNA"/>
</dbReference>
<dbReference type="NCBIfam" id="TIGR00847">
    <property type="entry name" value="ccoS"/>
    <property type="match status" value="1"/>
</dbReference>
<accession>A0A7C5DF96</accession>
<reference evidence="3" key="1">
    <citation type="journal article" date="2020" name="mSystems">
        <title>Genome- and Community-Level Interaction Insights into Carbon Utilization and Element Cycling Functions of Hydrothermarchaeota in Hydrothermal Sediment.</title>
        <authorList>
            <person name="Zhou Z."/>
            <person name="Liu Y."/>
            <person name="Xu W."/>
            <person name="Pan J."/>
            <person name="Luo Z.H."/>
            <person name="Li M."/>
        </authorList>
    </citation>
    <scope>NUCLEOTIDE SEQUENCE [LARGE SCALE GENOMIC DNA]</scope>
    <source>
        <strain evidence="3">HyVt-633</strain>
    </source>
</reference>
<evidence type="ECO:0000256" key="1">
    <source>
        <dbReference type="SAM" id="MobiDB-lite"/>
    </source>
</evidence>
<comment type="caution">
    <text evidence="3">The sequence shown here is derived from an EMBL/GenBank/DDBJ whole genome shotgun (WGS) entry which is preliminary data.</text>
</comment>
<feature type="transmembrane region" description="Helical" evidence="2">
    <location>
        <begin position="6"/>
        <end position="26"/>
    </location>
</feature>
<sequence>MESTFFLIAIGFVIGLGGWALFLWAVRSGQFDDPEAPKYRMLDDDDERQNKPEKQKSDNPSKR</sequence>
<dbReference type="InterPro" id="IPR004714">
    <property type="entry name" value="Cyt_oxidase_maturation_cbb3"/>
</dbReference>
<keyword evidence="2" id="KW-0472">Membrane</keyword>
<dbReference type="Pfam" id="PF03597">
    <property type="entry name" value="FixS"/>
    <property type="match status" value="1"/>
</dbReference>
<gene>
    <name evidence="3" type="primary">ccoS</name>
    <name evidence="3" type="ORF">ENL07_09705</name>
</gene>
<dbReference type="PANTHER" id="PTHR41532">
    <property type="entry name" value="FIXS PROTEIN"/>
    <property type="match status" value="1"/>
</dbReference>
<protein>
    <submittedName>
        <fullName evidence="3">Cbb3-type cytochrome oxidase assembly protein CcoS</fullName>
    </submittedName>
</protein>
<proteinExistence type="predicted"/>